<feature type="site" description="Cleavage; by autolysis" evidence="2">
    <location>
        <begin position="182"/>
        <end position="183"/>
    </location>
</feature>
<sequence length="334" mass="35359">MSTYYLVVHGGAGFHSYDSEKDILKSLKKACSKALTLLERGANSVEAVEKAVMTLEDAEHLNAGYGSNLTESGTVECDAALMDGSQNFGSVGALSGISNPITVAKAILDHSLVKSPLGRVPPMTLVATGAYDFATKMKLPTMDPRALISPQAEKDWIYWKKRIDESITVEVDETLRTSLLQDTVGAIALDCSDRAAAGVSSGGILYKVPGRIGEASIFGGGCWADSTRGVACSVSGVGEAIIRLNLARKLSETLISADNPEDALPRIFDDELAHAHISANNCPLAAGATLVIRDSSDGTVRLWCLFNTPSMAVGFASSENPQPQVVLKLENRIT</sequence>
<protein>
    <recommendedName>
        <fullName evidence="5">Asparaginase</fullName>
    </recommendedName>
</protein>
<dbReference type="Proteomes" id="UP001050691">
    <property type="component" value="Unassembled WGS sequence"/>
</dbReference>
<dbReference type="AlphaFoldDB" id="A0AAV5A7T5"/>
<dbReference type="EMBL" id="BPWL01000003">
    <property type="protein sequence ID" value="GJJ08631.1"/>
    <property type="molecule type" value="Genomic_DNA"/>
</dbReference>
<dbReference type="CDD" id="cd04514">
    <property type="entry name" value="Taspase1_like"/>
    <property type="match status" value="1"/>
</dbReference>
<proteinExistence type="predicted"/>
<evidence type="ECO:0008006" key="5">
    <source>
        <dbReference type="Google" id="ProtNLM"/>
    </source>
</evidence>
<dbReference type="PANTHER" id="PTHR10188:SF8">
    <property type="entry name" value="THREONINE ASPARTASE 1"/>
    <property type="match status" value="1"/>
</dbReference>
<dbReference type="GO" id="GO:0051604">
    <property type="term" value="P:protein maturation"/>
    <property type="evidence" value="ECO:0007669"/>
    <property type="project" value="TreeGrafter"/>
</dbReference>
<gene>
    <name evidence="3" type="ORF">Clacol_002850</name>
</gene>
<dbReference type="PANTHER" id="PTHR10188">
    <property type="entry name" value="L-ASPARAGINASE"/>
    <property type="match status" value="1"/>
</dbReference>
<dbReference type="InterPro" id="IPR000246">
    <property type="entry name" value="Peptidase_T2"/>
</dbReference>
<name>A0AAV5A7T5_9AGAM</name>
<dbReference type="GO" id="GO:0005737">
    <property type="term" value="C:cytoplasm"/>
    <property type="evidence" value="ECO:0007669"/>
    <property type="project" value="TreeGrafter"/>
</dbReference>
<feature type="active site" description="Nucleophile" evidence="1">
    <location>
        <position position="183"/>
    </location>
</feature>
<dbReference type="Gene3D" id="3.60.20.30">
    <property type="entry name" value="(Glycosyl)asparaginase"/>
    <property type="match status" value="1"/>
</dbReference>
<dbReference type="GO" id="GO:0004298">
    <property type="term" value="F:threonine-type endopeptidase activity"/>
    <property type="evidence" value="ECO:0007669"/>
    <property type="project" value="InterPro"/>
</dbReference>
<evidence type="ECO:0000256" key="2">
    <source>
        <dbReference type="PIRSR" id="PIRSR600246-3"/>
    </source>
</evidence>
<accession>A0AAV5A7T5</accession>
<reference evidence="3" key="1">
    <citation type="submission" date="2021-10" db="EMBL/GenBank/DDBJ databases">
        <title>De novo Genome Assembly of Clathrus columnatus (Basidiomycota, Fungi) Using Illumina and Nanopore Sequence Data.</title>
        <authorList>
            <person name="Ogiso-Tanaka E."/>
            <person name="Itagaki H."/>
            <person name="Hosoya T."/>
            <person name="Hosaka K."/>
        </authorList>
    </citation>
    <scope>NUCLEOTIDE SEQUENCE</scope>
    <source>
        <strain evidence="3">MO-923</strain>
    </source>
</reference>
<evidence type="ECO:0000313" key="3">
    <source>
        <dbReference type="EMBL" id="GJJ08631.1"/>
    </source>
</evidence>
<dbReference type="InterPro" id="IPR037464">
    <property type="entry name" value="Taspase1"/>
</dbReference>
<keyword evidence="4" id="KW-1185">Reference proteome</keyword>
<evidence type="ECO:0000256" key="1">
    <source>
        <dbReference type="PIRSR" id="PIRSR600246-1"/>
    </source>
</evidence>
<comment type="caution">
    <text evidence="3">The sequence shown here is derived from an EMBL/GenBank/DDBJ whole genome shotgun (WGS) entry which is preliminary data.</text>
</comment>
<evidence type="ECO:0000313" key="4">
    <source>
        <dbReference type="Proteomes" id="UP001050691"/>
    </source>
</evidence>
<dbReference type="Pfam" id="PF01112">
    <property type="entry name" value="Asparaginase_2"/>
    <property type="match status" value="1"/>
</dbReference>
<dbReference type="SUPFAM" id="SSF56235">
    <property type="entry name" value="N-terminal nucleophile aminohydrolases (Ntn hydrolases)"/>
    <property type="match status" value="1"/>
</dbReference>
<dbReference type="InterPro" id="IPR029055">
    <property type="entry name" value="Ntn_hydrolases_N"/>
</dbReference>
<organism evidence="3 4">
    <name type="scientific">Clathrus columnatus</name>
    <dbReference type="NCBI Taxonomy" id="1419009"/>
    <lineage>
        <taxon>Eukaryota</taxon>
        <taxon>Fungi</taxon>
        <taxon>Dikarya</taxon>
        <taxon>Basidiomycota</taxon>
        <taxon>Agaricomycotina</taxon>
        <taxon>Agaricomycetes</taxon>
        <taxon>Phallomycetidae</taxon>
        <taxon>Phallales</taxon>
        <taxon>Clathraceae</taxon>
        <taxon>Clathrus</taxon>
    </lineage>
</organism>